<accession>A0A1Y5IBX6</accession>
<dbReference type="EMBL" id="KZ155808">
    <property type="protein sequence ID" value="OUS44662.1"/>
    <property type="molecule type" value="Genomic_DNA"/>
</dbReference>
<sequence>MDRLAPGLFRVVVASGPAARTAYLIATTTSQLALTDAWAEAQLRRIQPTRRYLTLLSWAFNRKLTAQGHDTLLSNQATQHWDLEAFIRNSLDLSPQRFKAQLLACLKKRSFYSADEEESQRIEALQDELRVAAGKKAALLASADAGVCGESAPMEGEVVRGNPLLNMRAAVIDQALAGILRDLPNSEYFQLSGDQLLLDYWHYLTDKRPAQKLASG</sequence>
<dbReference type="AlphaFoldDB" id="A0A1Y5IBX6"/>
<gene>
    <name evidence="1" type="ORF">BE221DRAFT_148607</name>
</gene>
<proteinExistence type="predicted"/>
<evidence type="ECO:0000313" key="1">
    <source>
        <dbReference type="EMBL" id="OUS44662.1"/>
    </source>
</evidence>
<dbReference type="Proteomes" id="UP000195557">
    <property type="component" value="Unassembled WGS sequence"/>
</dbReference>
<name>A0A1Y5IBX6_OSTTA</name>
<organism evidence="1">
    <name type="scientific">Ostreococcus tauri</name>
    <name type="common">Marine green alga</name>
    <dbReference type="NCBI Taxonomy" id="70448"/>
    <lineage>
        <taxon>Eukaryota</taxon>
        <taxon>Viridiplantae</taxon>
        <taxon>Chlorophyta</taxon>
        <taxon>Mamiellophyceae</taxon>
        <taxon>Mamiellales</taxon>
        <taxon>Bathycoccaceae</taxon>
        <taxon>Ostreococcus</taxon>
    </lineage>
</organism>
<protein>
    <submittedName>
        <fullName evidence="1">Uncharacterized protein</fullName>
    </submittedName>
</protein>
<reference evidence="1" key="1">
    <citation type="submission" date="2017-04" db="EMBL/GenBank/DDBJ databases">
        <title>Population genomics of picophytoplankton unveils novel chromosome hypervariability.</title>
        <authorList>
            <consortium name="DOE Joint Genome Institute"/>
            <person name="Blanc-Mathieu R."/>
            <person name="Krasovec M."/>
            <person name="Hebrard M."/>
            <person name="Yau S."/>
            <person name="Desgranges E."/>
            <person name="Martin J."/>
            <person name="Schackwitz W."/>
            <person name="Kuo A."/>
            <person name="Salin G."/>
            <person name="Donnadieu C."/>
            <person name="Desdevises Y."/>
            <person name="Sanchez-Ferandin S."/>
            <person name="Moreau H."/>
            <person name="Rivals E."/>
            <person name="Grigoriev I.V."/>
            <person name="Grimsley N."/>
            <person name="Eyre-Walker A."/>
            <person name="Piganeau G."/>
        </authorList>
    </citation>
    <scope>NUCLEOTIDE SEQUENCE [LARGE SCALE GENOMIC DNA]</scope>
    <source>
        <strain evidence="1">RCC 1115</strain>
    </source>
</reference>